<dbReference type="GO" id="GO:0006099">
    <property type="term" value="P:tricarboxylic acid cycle"/>
    <property type="evidence" value="ECO:0007669"/>
    <property type="project" value="InterPro"/>
</dbReference>
<keyword evidence="5 12" id="KW-0349">Heme</keyword>
<keyword evidence="10 13" id="KW-0472">Membrane</keyword>
<keyword evidence="8 13" id="KW-1133">Transmembrane helix</keyword>
<comment type="function">
    <text evidence="1">Membrane-anchoring subunit of succinate dehydrogenase (SDH).</text>
</comment>
<reference evidence="14 15" key="1">
    <citation type="submission" date="2018-12" db="EMBL/GenBank/DDBJ databases">
        <title>Mesorhizobium carbonis sp. nov., isolated from coal mine water.</title>
        <authorList>
            <person name="Xin W."/>
            <person name="Xu Z."/>
            <person name="Xiang F."/>
            <person name="Zhang J."/>
            <person name="Xi L."/>
            <person name="Liu J."/>
        </authorList>
    </citation>
    <scope>NUCLEOTIDE SEQUENCE [LARGE SCALE GENOMIC DNA]</scope>
    <source>
        <strain evidence="14 15">B2.3</strain>
    </source>
</reference>
<comment type="cofactor">
    <cofactor evidence="12">
        <name>heme</name>
        <dbReference type="ChEBI" id="CHEBI:30413"/>
    </cofactor>
    <text evidence="12">The heme is bound between the two transmembrane subunits.</text>
</comment>
<evidence type="ECO:0000256" key="10">
    <source>
        <dbReference type="ARBA" id="ARBA00023136"/>
    </source>
</evidence>
<comment type="caution">
    <text evidence="14">The sequence shown here is derived from an EMBL/GenBank/DDBJ whole genome shotgun (WGS) entry which is preliminary data.</text>
</comment>
<evidence type="ECO:0000256" key="4">
    <source>
        <dbReference type="ARBA" id="ARBA00020076"/>
    </source>
</evidence>
<dbReference type="Proteomes" id="UP000278398">
    <property type="component" value="Unassembled WGS sequence"/>
</dbReference>
<dbReference type="PROSITE" id="PS01000">
    <property type="entry name" value="SDH_CYT_1"/>
    <property type="match status" value="1"/>
</dbReference>
<dbReference type="GO" id="GO:0046872">
    <property type="term" value="F:metal ion binding"/>
    <property type="evidence" value="ECO:0007669"/>
    <property type="project" value="UniProtKB-KW"/>
</dbReference>
<evidence type="ECO:0000313" key="15">
    <source>
        <dbReference type="Proteomes" id="UP000278398"/>
    </source>
</evidence>
<accession>A0A429Z3N5</accession>
<comment type="subcellular location">
    <subcellularLocation>
        <location evidence="2">Membrane</location>
        <topology evidence="2">Multi-pass membrane protein</topology>
    </subcellularLocation>
</comment>
<dbReference type="InterPro" id="IPR018495">
    <property type="entry name" value="Succ_DH_cyt_bsu_CS"/>
</dbReference>
<dbReference type="PROSITE" id="PS01001">
    <property type="entry name" value="SDH_CYT_2"/>
    <property type="match status" value="1"/>
</dbReference>
<dbReference type="InterPro" id="IPR034804">
    <property type="entry name" value="SQR/QFR_C/D"/>
</dbReference>
<dbReference type="RefSeq" id="WP_126697619.1">
    <property type="nucleotide sequence ID" value="NZ_RWKW01000002.1"/>
</dbReference>
<feature type="transmembrane region" description="Helical" evidence="13">
    <location>
        <begin position="115"/>
        <end position="135"/>
    </location>
</feature>
<dbReference type="CDD" id="cd03499">
    <property type="entry name" value="SQR_TypeC_SdhC"/>
    <property type="match status" value="1"/>
</dbReference>
<evidence type="ECO:0000256" key="8">
    <source>
        <dbReference type="ARBA" id="ARBA00022989"/>
    </source>
</evidence>
<organism evidence="14 15">
    <name type="scientific">Aquibium carbonis</name>
    <dbReference type="NCBI Taxonomy" id="2495581"/>
    <lineage>
        <taxon>Bacteria</taxon>
        <taxon>Pseudomonadati</taxon>
        <taxon>Pseudomonadota</taxon>
        <taxon>Alphaproteobacteria</taxon>
        <taxon>Hyphomicrobiales</taxon>
        <taxon>Phyllobacteriaceae</taxon>
        <taxon>Aquibium</taxon>
    </lineage>
</organism>
<feature type="transmembrane region" description="Helical" evidence="13">
    <location>
        <begin position="73"/>
        <end position="94"/>
    </location>
</feature>
<proteinExistence type="inferred from homology"/>
<dbReference type="EMBL" id="RWKW01000002">
    <property type="protein sequence ID" value="RST88345.1"/>
    <property type="molecule type" value="Genomic_DNA"/>
</dbReference>
<evidence type="ECO:0000256" key="5">
    <source>
        <dbReference type="ARBA" id="ARBA00022617"/>
    </source>
</evidence>
<evidence type="ECO:0000256" key="6">
    <source>
        <dbReference type="ARBA" id="ARBA00022692"/>
    </source>
</evidence>
<dbReference type="GO" id="GO:0009055">
    <property type="term" value="F:electron transfer activity"/>
    <property type="evidence" value="ECO:0007669"/>
    <property type="project" value="InterPro"/>
</dbReference>
<dbReference type="PANTHER" id="PTHR10978:SF5">
    <property type="entry name" value="SUCCINATE DEHYDROGENASE CYTOCHROME B560 SUBUNIT, MITOCHONDRIAL"/>
    <property type="match status" value="1"/>
</dbReference>
<comment type="subunit">
    <text evidence="11">Part of an enzyme complex containing four subunits: a flavoprotein, an iron-sulfur protein, plus two membrane-anchoring proteins, SdhC and SdhD. The complex can form homotrimers.</text>
</comment>
<dbReference type="InterPro" id="IPR000701">
    <property type="entry name" value="SuccDH_FuR_B_TM-su"/>
</dbReference>
<evidence type="ECO:0000256" key="7">
    <source>
        <dbReference type="ARBA" id="ARBA00022723"/>
    </source>
</evidence>
<dbReference type="InterPro" id="IPR014314">
    <property type="entry name" value="Succ_DH_cytb556"/>
</dbReference>
<protein>
    <recommendedName>
        <fullName evidence="4">Succinate dehydrogenase cytochrome b556 subunit</fullName>
    </recommendedName>
</protein>
<evidence type="ECO:0000256" key="13">
    <source>
        <dbReference type="SAM" id="Phobius"/>
    </source>
</evidence>
<evidence type="ECO:0000256" key="11">
    <source>
        <dbReference type="ARBA" id="ARBA00025912"/>
    </source>
</evidence>
<dbReference type="Pfam" id="PF01127">
    <property type="entry name" value="Sdh_cyt"/>
    <property type="match status" value="1"/>
</dbReference>
<evidence type="ECO:0000256" key="9">
    <source>
        <dbReference type="ARBA" id="ARBA00023004"/>
    </source>
</evidence>
<keyword evidence="7 12" id="KW-0479">Metal-binding</keyword>
<dbReference type="PIRSF" id="PIRSF000178">
    <property type="entry name" value="SDH_cyt_b560"/>
    <property type="match status" value="1"/>
</dbReference>
<keyword evidence="15" id="KW-1185">Reference proteome</keyword>
<keyword evidence="9 12" id="KW-0408">Iron</keyword>
<evidence type="ECO:0000313" key="14">
    <source>
        <dbReference type="EMBL" id="RST88345.1"/>
    </source>
</evidence>
<evidence type="ECO:0000256" key="3">
    <source>
        <dbReference type="ARBA" id="ARBA00007244"/>
    </source>
</evidence>
<feature type="transmembrane region" description="Helical" evidence="13">
    <location>
        <begin position="33"/>
        <end position="53"/>
    </location>
</feature>
<evidence type="ECO:0000256" key="2">
    <source>
        <dbReference type="ARBA" id="ARBA00004141"/>
    </source>
</evidence>
<dbReference type="AlphaFoldDB" id="A0A429Z3N5"/>
<sequence length="137" mass="14889">MSNSTATRPGMKPRPVSPHLQIYRLTPTMLMSGVHRISGAALYFGVILVAWWLVAASTSENAFATANGVMGSWLGLLVLFGFSWSLWVHMLGGLRHLIWDTGRGLEKHTATKHSMATLVGSIVLTVLTWIVILFAGA</sequence>
<dbReference type="PANTHER" id="PTHR10978">
    <property type="entry name" value="SUCCINATE DEHYDROGENASE CYTOCHROME B560 SUBUNIT"/>
    <property type="match status" value="1"/>
</dbReference>
<name>A0A429Z3N5_9HYPH</name>
<dbReference type="Gene3D" id="1.20.1300.10">
    <property type="entry name" value="Fumarate reductase/succinate dehydrogenase, transmembrane subunit"/>
    <property type="match status" value="1"/>
</dbReference>
<comment type="similarity">
    <text evidence="3">Belongs to the cytochrome b560 family.</text>
</comment>
<dbReference type="OrthoDB" id="9799441at2"/>
<evidence type="ECO:0000256" key="12">
    <source>
        <dbReference type="PIRSR" id="PIRSR000178-1"/>
    </source>
</evidence>
<gene>
    <name evidence="14" type="primary">sdhC</name>
    <name evidence="14" type="ORF">EJC49_01215</name>
</gene>
<feature type="binding site" description="axial binding residue" evidence="12">
    <location>
        <position position="89"/>
    </location>
    <ligand>
        <name>heme</name>
        <dbReference type="ChEBI" id="CHEBI:30413"/>
        <note>ligand shared with second transmembrane subunit</note>
    </ligand>
    <ligandPart>
        <name>Fe</name>
        <dbReference type="ChEBI" id="CHEBI:18248"/>
    </ligandPart>
</feature>
<dbReference type="GO" id="GO:0016020">
    <property type="term" value="C:membrane"/>
    <property type="evidence" value="ECO:0007669"/>
    <property type="project" value="UniProtKB-SubCell"/>
</dbReference>
<keyword evidence="6 13" id="KW-0812">Transmembrane</keyword>
<dbReference type="NCBIfam" id="TIGR02970">
    <property type="entry name" value="succ_dehyd_cytB"/>
    <property type="match status" value="1"/>
</dbReference>
<evidence type="ECO:0000256" key="1">
    <source>
        <dbReference type="ARBA" id="ARBA00004050"/>
    </source>
</evidence>
<dbReference type="SUPFAM" id="SSF81343">
    <property type="entry name" value="Fumarate reductase respiratory complex transmembrane subunits"/>
    <property type="match status" value="1"/>
</dbReference>